<sequence>MLLGNEFKPISQVTSPSTLLNSKPGKELEVLVAVLQEELTEDEFAFIQTKLVEIAKGVDSTFSCETVALKIYNSLFKSGNLGAKTLKSRKHIIGFAAEFFLICILREQGYQQEFCYRNLEENSAKKGFDGLYSKDDEMWLVESKSTYSEETHESRIVAAYNGLNSQLSGQTSNDPWENAASHAKNARPNNSLTKRLEEYSESYMNGNFITISDSNIILGSTVVNEELVALGDEIHFHNYVEKHQARKENIIAINLTSEDLFIKLLERLKNES</sequence>
<gene>
    <name evidence="2" type="ORF">SORDD15_01340</name>
</gene>
<protein>
    <recommendedName>
        <fullName evidence="1">Anti-bacteriophage protein A/HamA C-terminal domain-containing protein</fullName>
    </recommendedName>
</protein>
<dbReference type="RefSeq" id="WP_061415864.1">
    <property type="nucleotide sequence ID" value="NZ_KQ969522.1"/>
</dbReference>
<dbReference type="EMBL" id="LQNX01000065">
    <property type="protein sequence ID" value="KXT80415.1"/>
    <property type="molecule type" value="Genomic_DNA"/>
</dbReference>
<proteinExistence type="predicted"/>
<accession>A0A139NWP2</accession>
<dbReference type="Pfam" id="PF08878">
    <property type="entry name" value="HamA"/>
    <property type="match status" value="1"/>
</dbReference>
<evidence type="ECO:0000259" key="1">
    <source>
        <dbReference type="Pfam" id="PF08878"/>
    </source>
</evidence>
<organism evidence="2 3">
    <name type="scientific">Streptococcus oralis</name>
    <dbReference type="NCBI Taxonomy" id="1303"/>
    <lineage>
        <taxon>Bacteria</taxon>
        <taxon>Bacillati</taxon>
        <taxon>Bacillota</taxon>
        <taxon>Bacilli</taxon>
        <taxon>Lactobacillales</taxon>
        <taxon>Streptococcaceae</taxon>
        <taxon>Streptococcus</taxon>
    </lineage>
</organism>
<dbReference type="Proteomes" id="UP000070678">
    <property type="component" value="Unassembled WGS sequence"/>
</dbReference>
<reference evidence="2 3" key="1">
    <citation type="submission" date="2016-01" db="EMBL/GenBank/DDBJ databases">
        <title>Highly variable Streptococcus oralis are common among viridans streptococci isolated from primates.</title>
        <authorList>
            <person name="Denapaite D."/>
            <person name="Rieger M."/>
            <person name="Koendgen S."/>
            <person name="Brueckner R."/>
            <person name="Ochigava I."/>
            <person name="Kappeler P."/>
            <person name="Maetz-Rensing K."/>
            <person name="Leendertz F."/>
            <person name="Hakenbeck R."/>
        </authorList>
    </citation>
    <scope>NUCLEOTIDE SEQUENCE [LARGE SCALE GENOMIC DNA]</scope>
    <source>
        <strain evidence="2 3">DD15</strain>
    </source>
</reference>
<evidence type="ECO:0000313" key="3">
    <source>
        <dbReference type="Proteomes" id="UP000070678"/>
    </source>
</evidence>
<feature type="domain" description="Anti-bacteriophage protein A/HamA C-terminal" evidence="1">
    <location>
        <begin position="46"/>
        <end position="238"/>
    </location>
</feature>
<dbReference type="PATRIC" id="fig|1303.78.peg.1415"/>
<name>A0A139NWP2_STROR</name>
<evidence type="ECO:0000313" key="2">
    <source>
        <dbReference type="EMBL" id="KXT80415.1"/>
    </source>
</evidence>
<dbReference type="AlphaFoldDB" id="A0A139NWP2"/>
<dbReference type="OrthoDB" id="5115021at2"/>
<dbReference type="InterPro" id="IPR014976">
    <property type="entry name" value="AbpA_HamA_C"/>
</dbReference>
<comment type="caution">
    <text evidence="2">The sequence shown here is derived from an EMBL/GenBank/DDBJ whole genome shotgun (WGS) entry which is preliminary data.</text>
</comment>